<organism evidence="1">
    <name type="scientific">Anguilla anguilla</name>
    <name type="common">European freshwater eel</name>
    <name type="synonym">Muraena anguilla</name>
    <dbReference type="NCBI Taxonomy" id="7936"/>
    <lineage>
        <taxon>Eukaryota</taxon>
        <taxon>Metazoa</taxon>
        <taxon>Chordata</taxon>
        <taxon>Craniata</taxon>
        <taxon>Vertebrata</taxon>
        <taxon>Euteleostomi</taxon>
        <taxon>Actinopterygii</taxon>
        <taxon>Neopterygii</taxon>
        <taxon>Teleostei</taxon>
        <taxon>Anguilliformes</taxon>
        <taxon>Anguillidae</taxon>
        <taxon>Anguilla</taxon>
    </lineage>
</organism>
<dbReference type="EMBL" id="GBXM01028629">
    <property type="protein sequence ID" value="JAH79948.1"/>
    <property type="molecule type" value="Transcribed_RNA"/>
</dbReference>
<reference evidence="1" key="2">
    <citation type="journal article" date="2015" name="Fish Shellfish Immunol.">
        <title>Early steps in the European eel (Anguilla anguilla)-Vibrio vulnificus interaction in the gills: Role of the RtxA13 toxin.</title>
        <authorList>
            <person name="Callol A."/>
            <person name="Pajuelo D."/>
            <person name="Ebbesson L."/>
            <person name="Teles M."/>
            <person name="MacKenzie S."/>
            <person name="Amaro C."/>
        </authorList>
    </citation>
    <scope>NUCLEOTIDE SEQUENCE</scope>
</reference>
<sequence length="44" mass="5261">MRPAISVESIGCRLLPHHRHHHHHHHHGLHQTEQRQQPCCLHCQ</sequence>
<dbReference type="AlphaFoldDB" id="A0A0E9VRN9"/>
<protein>
    <submittedName>
        <fullName evidence="1">Uncharacterized protein</fullName>
    </submittedName>
</protein>
<proteinExistence type="predicted"/>
<name>A0A0E9VRN9_ANGAN</name>
<accession>A0A0E9VRN9</accession>
<evidence type="ECO:0000313" key="1">
    <source>
        <dbReference type="EMBL" id="JAH79948.1"/>
    </source>
</evidence>
<reference evidence="1" key="1">
    <citation type="submission" date="2014-11" db="EMBL/GenBank/DDBJ databases">
        <authorList>
            <person name="Amaro Gonzalez C."/>
        </authorList>
    </citation>
    <scope>NUCLEOTIDE SEQUENCE</scope>
</reference>